<evidence type="ECO:0000313" key="3">
    <source>
        <dbReference type="Proteomes" id="UP000000268"/>
    </source>
</evidence>
<dbReference type="eggNOG" id="ENOG5032R92">
    <property type="taxonomic scope" value="Bacteria"/>
</dbReference>
<accession>B0CBL5</accession>
<dbReference type="STRING" id="329726.AM1_4152"/>
<proteinExistence type="predicted"/>
<dbReference type="AlphaFoldDB" id="B0CBL5"/>
<keyword evidence="3" id="KW-1185">Reference proteome</keyword>
<dbReference type="Proteomes" id="UP000000268">
    <property type="component" value="Chromosome"/>
</dbReference>
<protein>
    <recommendedName>
        <fullName evidence="1">T6SS immunity protein Tdi1 C-terminal domain-containing protein</fullName>
    </recommendedName>
</protein>
<dbReference type="KEGG" id="amr:AM1_4152"/>
<gene>
    <name evidence="2" type="ordered locus">AM1_4152</name>
</gene>
<evidence type="ECO:0000259" key="1">
    <source>
        <dbReference type="Pfam" id="PF08906"/>
    </source>
</evidence>
<dbReference type="InterPro" id="IPR015002">
    <property type="entry name" value="T6SS_Tdi1_C"/>
</dbReference>
<organism evidence="2 3">
    <name type="scientific">Acaryochloris marina (strain MBIC 11017)</name>
    <dbReference type="NCBI Taxonomy" id="329726"/>
    <lineage>
        <taxon>Bacteria</taxon>
        <taxon>Bacillati</taxon>
        <taxon>Cyanobacteriota</taxon>
        <taxon>Cyanophyceae</taxon>
        <taxon>Acaryochloridales</taxon>
        <taxon>Acaryochloridaceae</taxon>
        <taxon>Acaryochloris</taxon>
    </lineage>
</organism>
<dbReference type="HOGENOM" id="CLU_1785583_0_0_3"/>
<reference evidence="2 3" key="1">
    <citation type="journal article" date="2008" name="Proc. Natl. Acad. Sci. U.S.A.">
        <title>Niche adaptation and genome expansion in the chlorophyll d-producing cyanobacterium Acaryochloris marina.</title>
        <authorList>
            <person name="Swingley W.D."/>
            <person name="Chen M."/>
            <person name="Cheung P.C."/>
            <person name="Conrad A.L."/>
            <person name="Dejesa L.C."/>
            <person name="Hao J."/>
            <person name="Honchak B.M."/>
            <person name="Karbach L.E."/>
            <person name="Kurdoglu A."/>
            <person name="Lahiri S."/>
            <person name="Mastrian S.D."/>
            <person name="Miyashita H."/>
            <person name="Page L."/>
            <person name="Ramakrishna P."/>
            <person name="Satoh S."/>
            <person name="Sattley W.M."/>
            <person name="Shimada Y."/>
            <person name="Taylor H.L."/>
            <person name="Tomo T."/>
            <person name="Tsuchiya T."/>
            <person name="Wang Z.T."/>
            <person name="Raymond J."/>
            <person name="Mimuro M."/>
            <person name="Blankenship R.E."/>
            <person name="Touchman J.W."/>
        </authorList>
    </citation>
    <scope>NUCLEOTIDE SEQUENCE [LARGE SCALE GENOMIC DNA]</scope>
    <source>
        <strain evidence="3">MBIC 11017</strain>
    </source>
</reference>
<name>B0CBL5_ACAM1</name>
<sequence>MDLLVTVQKSWSWCGIQAAKIVAQNDFGNLIVLDDVGTYWRICPEDLYCEIIATNAEEMDELSNDEEFRTDWEMSTLIEIGQELYGKLPPEHCYCLKVPSIWGGAYSRDNIDTMTRAEVIAYSGDLAEQIKDLPDGANIKLTVTD</sequence>
<feature type="domain" description="T6SS immunity protein Tdi1 C-terminal" evidence="1">
    <location>
        <begin position="55"/>
        <end position="118"/>
    </location>
</feature>
<dbReference type="RefSeq" id="WP_012164474.1">
    <property type="nucleotide sequence ID" value="NC_009925.1"/>
</dbReference>
<evidence type="ECO:0000313" key="2">
    <source>
        <dbReference type="EMBL" id="ABW29133.1"/>
    </source>
</evidence>
<dbReference type="Pfam" id="PF08906">
    <property type="entry name" value="T6SS_Tdi1_C"/>
    <property type="match status" value="1"/>
</dbReference>
<dbReference type="EMBL" id="CP000828">
    <property type="protein sequence ID" value="ABW29133.1"/>
    <property type="molecule type" value="Genomic_DNA"/>
</dbReference>
<dbReference type="OrthoDB" id="8683979at2"/>